<organism evidence="2 3">
    <name type="scientific">Lecanosticta acicola</name>
    <dbReference type="NCBI Taxonomy" id="111012"/>
    <lineage>
        <taxon>Eukaryota</taxon>
        <taxon>Fungi</taxon>
        <taxon>Dikarya</taxon>
        <taxon>Ascomycota</taxon>
        <taxon>Pezizomycotina</taxon>
        <taxon>Dothideomycetes</taxon>
        <taxon>Dothideomycetidae</taxon>
        <taxon>Mycosphaerellales</taxon>
        <taxon>Mycosphaerellaceae</taxon>
        <taxon>Lecanosticta</taxon>
    </lineage>
</organism>
<gene>
    <name evidence="2" type="ORF">LECACI_7A001966</name>
</gene>
<feature type="compositionally biased region" description="Basic and acidic residues" evidence="1">
    <location>
        <begin position="98"/>
        <end position="116"/>
    </location>
</feature>
<reference evidence="2" key="1">
    <citation type="submission" date="2023-11" db="EMBL/GenBank/DDBJ databases">
        <authorList>
            <person name="Alioto T."/>
            <person name="Alioto T."/>
            <person name="Gomez Garrido J."/>
        </authorList>
    </citation>
    <scope>NUCLEOTIDE SEQUENCE</scope>
</reference>
<evidence type="ECO:0000256" key="1">
    <source>
        <dbReference type="SAM" id="MobiDB-lite"/>
    </source>
</evidence>
<sequence>MAENTFRLIIQPYFYGISSDTRKEIKKRRKQNMIHFFDDDYPSSLLSRFGDLRNIPIIGLENSRTPLAGGLIGAGKDIANSSVHVLGSRGRNITPTKRKSEIHSNEIQNKADDATPTKKPKPNRVLSFTA</sequence>
<evidence type="ECO:0000313" key="2">
    <source>
        <dbReference type="EMBL" id="CAK3869907.1"/>
    </source>
</evidence>
<name>A0AAI8YTZ9_9PEZI</name>
<accession>A0AAI8YTZ9</accession>
<dbReference type="AlphaFoldDB" id="A0AAI8YTZ9"/>
<dbReference type="Proteomes" id="UP001296104">
    <property type="component" value="Unassembled WGS sequence"/>
</dbReference>
<protein>
    <submittedName>
        <fullName evidence="2">Uncharacterized protein</fullName>
    </submittedName>
</protein>
<comment type="caution">
    <text evidence="2">The sequence shown here is derived from an EMBL/GenBank/DDBJ whole genome shotgun (WGS) entry which is preliminary data.</text>
</comment>
<proteinExistence type="predicted"/>
<dbReference type="EMBL" id="CAVMBE010000008">
    <property type="protein sequence ID" value="CAK3869907.1"/>
    <property type="molecule type" value="Genomic_DNA"/>
</dbReference>
<feature type="region of interest" description="Disordered" evidence="1">
    <location>
        <begin position="89"/>
        <end position="130"/>
    </location>
</feature>
<evidence type="ECO:0000313" key="3">
    <source>
        <dbReference type="Proteomes" id="UP001296104"/>
    </source>
</evidence>
<keyword evidence="3" id="KW-1185">Reference proteome</keyword>